<evidence type="ECO:0000259" key="8">
    <source>
        <dbReference type="PROSITE" id="PS51740"/>
    </source>
</evidence>
<dbReference type="GO" id="GO:0003700">
    <property type="term" value="F:DNA-binding transcription factor activity"/>
    <property type="evidence" value="ECO:0007669"/>
    <property type="project" value="UniProtKB-UniRule"/>
</dbReference>
<dbReference type="GO" id="GO:2000143">
    <property type="term" value="P:negative regulation of DNA-templated transcription initiation"/>
    <property type="evidence" value="ECO:0007669"/>
    <property type="project" value="TreeGrafter"/>
</dbReference>
<name>A0A8J3GPF5_9MICO</name>
<evidence type="ECO:0000256" key="4">
    <source>
        <dbReference type="ARBA" id="ARBA00023015"/>
    </source>
</evidence>
<dbReference type="GO" id="GO:0009295">
    <property type="term" value="C:nucleoid"/>
    <property type="evidence" value="ECO:0007669"/>
    <property type="project" value="UniProtKB-SubCell"/>
</dbReference>
<protein>
    <recommendedName>
        <fullName evidence="1 7">Transcriptional regulator MraZ</fullName>
    </recommendedName>
</protein>
<dbReference type="PANTHER" id="PTHR34701:SF1">
    <property type="entry name" value="TRANSCRIPTIONAL REGULATOR MRAZ"/>
    <property type="match status" value="1"/>
</dbReference>
<feature type="domain" description="SpoVT-AbrB" evidence="8">
    <location>
        <begin position="76"/>
        <end position="119"/>
    </location>
</feature>
<evidence type="ECO:0000256" key="5">
    <source>
        <dbReference type="ARBA" id="ARBA00023125"/>
    </source>
</evidence>
<dbReference type="HAMAP" id="MF_01008">
    <property type="entry name" value="MraZ"/>
    <property type="match status" value="1"/>
</dbReference>
<evidence type="ECO:0000313" key="10">
    <source>
        <dbReference type="Proteomes" id="UP000617531"/>
    </source>
</evidence>
<dbReference type="SUPFAM" id="SSF89447">
    <property type="entry name" value="AbrB/MazE/MraZ-like"/>
    <property type="match status" value="1"/>
</dbReference>
<keyword evidence="5 7" id="KW-0238">DNA-binding</keyword>
<dbReference type="InterPro" id="IPR003444">
    <property type="entry name" value="MraZ"/>
</dbReference>
<dbReference type="InterPro" id="IPR035642">
    <property type="entry name" value="MraZ_N"/>
</dbReference>
<dbReference type="GO" id="GO:0000976">
    <property type="term" value="F:transcription cis-regulatory region binding"/>
    <property type="evidence" value="ECO:0007669"/>
    <property type="project" value="TreeGrafter"/>
</dbReference>
<sequence length="143" mass="16037">MLLGTFAPKLDDKGRVILPAKFWDEFSGGLVMTRGVDRCVFVYSEREFEKVHERMSTAPVTTKEGRDYIRLFLSGATQEIPDKQRRVTVPSMLREYAGLDRELTMIGAGTRAEIWDTAAWNEFYAATESGYAAADGEVIAGLF</sequence>
<dbReference type="Pfam" id="PF02381">
    <property type="entry name" value="MraZ"/>
    <property type="match status" value="2"/>
</dbReference>
<dbReference type="InterPro" id="IPR020603">
    <property type="entry name" value="MraZ_dom"/>
</dbReference>
<keyword evidence="10" id="KW-1185">Reference proteome</keyword>
<dbReference type="NCBIfam" id="TIGR00242">
    <property type="entry name" value="division/cell wall cluster transcriptional repressor MraZ"/>
    <property type="match status" value="1"/>
</dbReference>
<reference evidence="9" key="2">
    <citation type="submission" date="2020-09" db="EMBL/GenBank/DDBJ databases">
        <authorList>
            <person name="Sun Q."/>
            <person name="Zhou Y."/>
        </authorList>
    </citation>
    <scope>NUCLEOTIDE SEQUENCE</scope>
    <source>
        <strain evidence="9">CGMCC 1.16548</strain>
    </source>
</reference>
<accession>A0A8J3GPF5</accession>
<dbReference type="CDD" id="cd16320">
    <property type="entry name" value="MraZ_N"/>
    <property type="match status" value="1"/>
</dbReference>
<dbReference type="AlphaFoldDB" id="A0A8J3GPF5"/>
<dbReference type="Proteomes" id="UP000617531">
    <property type="component" value="Unassembled WGS sequence"/>
</dbReference>
<gene>
    <name evidence="7 9" type="primary">mraZ</name>
    <name evidence="9" type="ORF">GCM10011600_09130</name>
</gene>
<dbReference type="PROSITE" id="PS51740">
    <property type="entry name" value="SPOVT_ABRB"/>
    <property type="match status" value="2"/>
</dbReference>
<comment type="similarity">
    <text evidence="7">Belongs to the MraZ family.</text>
</comment>
<evidence type="ECO:0000256" key="1">
    <source>
        <dbReference type="ARBA" id="ARBA00013860"/>
    </source>
</evidence>
<dbReference type="RefSeq" id="WP_191282172.1">
    <property type="nucleotide sequence ID" value="NZ_BNAI01000001.1"/>
</dbReference>
<keyword evidence="6 7" id="KW-0804">Transcription</keyword>
<feature type="domain" description="SpoVT-AbrB" evidence="8">
    <location>
        <begin position="5"/>
        <end position="47"/>
    </location>
</feature>
<dbReference type="InterPro" id="IPR037914">
    <property type="entry name" value="SpoVT-AbrB_sf"/>
</dbReference>
<comment type="subcellular location">
    <subcellularLocation>
        <location evidence="7">Cytoplasm</location>
        <location evidence="7">Nucleoid</location>
    </subcellularLocation>
</comment>
<dbReference type="InterPro" id="IPR038619">
    <property type="entry name" value="MraZ_sf"/>
</dbReference>
<keyword evidence="3" id="KW-0677">Repeat</keyword>
<evidence type="ECO:0000313" key="9">
    <source>
        <dbReference type="EMBL" id="GHF10196.1"/>
    </source>
</evidence>
<dbReference type="Gene3D" id="3.40.1550.20">
    <property type="entry name" value="Transcriptional regulator MraZ domain"/>
    <property type="match status" value="1"/>
</dbReference>
<keyword evidence="4 7" id="KW-0805">Transcription regulation</keyword>
<dbReference type="InterPro" id="IPR007159">
    <property type="entry name" value="SpoVT-AbrB_dom"/>
</dbReference>
<dbReference type="PANTHER" id="PTHR34701">
    <property type="entry name" value="TRANSCRIPTIONAL REGULATOR MRAZ"/>
    <property type="match status" value="1"/>
</dbReference>
<comment type="subunit">
    <text evidence="7">Forms oligomers.</text>
</comment>
<comment type="caution">
    <text evidence="9">The sequence shown here is derived from an EMBL/GenBank/DDBJ whole genome shotgun (WGS) entry which is preliminary data.</text>
</comment>
<dbReference type="GO" id="GO:0005737">
    <property type="term" value="C:cytoplasm"/>
    <property type="evidence" value="ECO:0007669"/>
    <property type="project" value="UniProtKB-UniRule"/>
</dbReference>
<dbReference type="EMBL" id="BNAI01000001">
    <property type="protein sequence ID" value="GHF10196.1"/>
    <property type="molecule type" value="Genomic_DNA"/>
</dbReference>
<evidence type="ECO:0000256" key="3">
    <source>
        <dbReference type="ARBA" id="ARBA00022737"/>
    </source>
</evidence>
<evidence type="ECO:0000256" key="7">
    <source>
        <dbReference type="HAMAP-Rule" id="MF_01008"/>
    </source>
</evidence>
<organism evidence="9 10">
    <name type="scientific">Pseudolysinimonas yzui</name>
    <dbReference type="NCBI Taxonomy" id="2708254"/>
    <lineage>
        <taxon>Bacteria</taxon>
        <taxon>Bacillati</taxon>
        <taxon>Actinomycetota</taxon>
        <taxon>Actinomycetes</taxon>
        <taxon>Micrococcales</taxon>
        <taxon>Microbacteriaceae</taxon>
        <taxon>Pseudolysinimonas</taxon>
    </lineage>
</organism>
<evidence type="ECO:0000256" key="2">
    <source>
        <dbReference type="ARBA" id="ARBA00022490"/>
    </source>
</evidence>
<evidence type="ECO:0000256" key="6">
    <source>
        <dbReference type="ARBA" id="ARBA00023163"/>
    </source>
</evidence>
<dbReference type="InterPro" id="IPR035644">
    <property type="entry name" value="MraZ_C"/>
</dbReference>
<proteinExistence type="inferred from homology"/>
<keyword evidence="2 7" id="KW-0963">Cytoplasm</keyword>
<reference evidence="9" key="1">
    <citation type="journal article" date="2014" name="Int. J. Syst. Evol. Microbiol.">
        <title>Complete genome sequence of Corynebacterium casei LMG S-19264T (=DSM 44701T), isolated from a smear-ripened cheese.</title>
        <authorList>
            <consortium name="US DOE Joint Genome Institute (JGI-PGF)"/>
            <person name="Walter F."/>
            <person name="Albersmeier A."/>
            <person name="Kalinowski J."/>
            <person name="Ruckert C."/>
        </authorList>
    </citation>
    <scope>NUCLEOTIDE SEQUENCE</scope>
    <source>
        <strain evidence="9">CGMCC 1.16548</strain>
    </source>
</reference>
<dbReference type="CDD" id="cd16321">
    <property type="entry name" value="MraZ_C"/>
    <property type="match status" value="1"/>
</dbReference>